<feature type="transmembrane region" description="Helical" evidence="1">
    <location>
        <begin position="132"/>
        <end position="149"/>
    </location>
</feature>
<keyword evidence="1" id="KW-1133">Transmembrane helix</keyword>
<evidence type="ECO:0008006" key="4">
    <source>
        <dbReference type="Google" id="ProtNLM"/>
    </source>
</evidence>
<feature type="transmembrane region" description="Helical" evidence="1">
    <location>
        <begin position="58"/>
        <end position="76"/>
    </location>
</feature>
<feature type="transmembrane region" description="Helical" evidence="1">
    <location>
        <begin position="81"/>
        <end position="100"/>
    </location>
</feature>
<evidence type="ECO:0000313" key="3">
    <source>
        <dbReference type="Proteomes" id="UP000266622"/>
    </source>
</evidence>
<sequence>MDILSYANVICIILLFLASVQDILKKSVSDVIHYLSLIFSISFIILTVFYGILPRNLFFGYLVLLMFLILYVLRLVAIGDLYVIFFLFYFISFLDLIGLVKFTVGLAFFGNIMHSIEAIKIYIKNKDNFKTVLFITIIPLIIISLSLFFYSLENLYNRTNFLLISSILLLIPAIVLKIYEPEIKKNLTFKRKVSDLVEGDWLEGEIEVKRMEFLDEIMKNFHVIRKDNKYIIKFNEFNWRRRIIIMLTGFIPFLFINNQIYFIVSILLIVLLLTALHKYIFRGELGLSKEQIDLLKRTFDDSITFEVIEGAPFIPAIFLSYIFALL</sequence>
<dbReference type="Proteomes" id="UP000266622">
    <property type="component" value="Unassembled WGS sequence"/>
</dbReference>
<protein>
    <recommendedName>
        <fullName evidence="4">Prepilin type IV endopeptidase peptidase domain-containing protein</fullName>
    </recommendedName>
</protein>
<evidence type="ECO:0000256" key="1">
    <source>
        <dbReference type="SAM" id="Phobius"/>
    </source>
</evidence>
<feature type="transmembrane region" description="Helical" evidence="1">
    <location>
        <begin position="6"/>
        <end position="24"/>
    </location>
</feature>
<proteinExistence type="predicted"/>
<dbReference type="AlphaFoldDB" id="A0A397WN11"/>
<feature type="transmembrane region" description="Helical" evidence="1">
    <location>
        <begin position="161"/>
        <end position="179"/>
    </location>
</feature>
<organism evidence="2 3">
    <name type="scientific">Candidatus Nanoclepta minutus</name>
    <dbReference type="NCBI Taxonomy" id="1940235"/>
    <lineage>
        <taxon>Archaea</taxon>
        <taxon>Nanobdellota</taxon>
        <taxon>Candidatus Nanoclepta</taxon>
    </lineage>
</organism>
<name>A0A397WN11_9ARCH</name>
<keyword evidence="1" id="KW-0812">Transmembrane</keyword>
<feature type="transmembrane region" description="Helical" evidence="1">
    <location>
        <begin position="31"/>
        <end position="52"/>
    </location>
</feature>
<dbReference type="EMBL" id="MWMI01000003">
    <property type="protein sequence ID" value="RIB35302.1"/>
    <property type="molecule type" value="Genomic_DNA"/>
</dbReference>
<comment type="caution">
    <text evidence="2">The sequence shown here is derived from an EMBL/GenBank/DDBJ whole genome shotgun (WGS) entry which is preliminary data.</text>
</comment>
<keyword evidence="1" id="KW-0472">Membrane</keyword>
<reference evidence="2 3" key="1">
    <citation type="journal article" date="2018" name="Syst. Appl. Microbiol.">
        <title>A new symbiotic nanoarchaeote (Candidatus Nanoclepta minutus) and its host (Zestosphaera tikiterensis gen. nov., sp. nov.) from a New Zealand hot spring.</title>
        <authorList>
            <person name="St John E."/>
            <person name="Liu Y."/>
            <person name="Podar M."/>
            <person name="Stott M.B."/>
            <person name="Meneghin J."/>
            <person name="Chen Z."/>
            <person name="Lagutin K."/>
            <person name="Mitchell K."/>
            <person name="Reysenbach A.L."/>
        </authorList>
    </citation>
    <scope>NUCLEOTIDE SEQUENCE [LARGE SCALE GENOMIC DNA]</scope>
    <source>
        <strain evidence="2">NZ3</strain>
    </source>
</reference>
<evidence type="ECO:0000313" key="2">
    <source>
        <dbReference type="EMBL" id="RIB35302.1"/>
    </source>
</evidence>
<gene>
    <name evidence="2" type="ORF">BXU00_02110</name>
</gene>
<accession>A0A397WN11</accession>
<feature type="transmembrane region" description="Helical" evidence="1">
    <location>
        <begin position="302"/>
        <end position="324"/>
    </location>
</feature>